<keyword evidence="9" id="KW-0175">Coiled coil</keyword>
<evidence type="ECO:0000313" key="14">
    <source>
        <dbReference type="Proteomes" id="UP001379949"/>
    </source>
</evidence>
<keyword evidence="14" id="KW-1185">Reference proteome</keyword>
<dbReference type="Gene3D" id="1.10.287.950">
    <property type="entry name" value="Methyl-accepting chemotaxis protein"/>
    <property type="match status" value="1"/>
</dbReference>
<dbReference type="PANTHER" id="PTHR32089">
    <property type="entry name" value="METHYL-ACCEPTING CHEMOTAXIS PROTEIN MCPB"/>
    <property type="match status" value="1"/>
</dbReference>
<dbReference type="SMART" id="SM01049">
    <property type="entry name" value="Cache_2"/>
    <property type="match status" value="1"/>
</dbReference>
<dbReference type="SMART" id="SM00283">
    <property type="entry name" value="MA"/>
    <property type="match status" value="1"/>
</dbReference>
<keyword evidence="6 8" id="KW-0807">Transducer</keyword>
<organism evidence="13 14">
    <name type="scientific">Marinomonas arenicola</name>
    <dbReference type="NCBI Taxonomy" id="569601"/>
    <lineage>
        <taxon>Bacteria</taxon>
        <taxon>Pseudomonadati</taxon>
        <taxon>Pseudomonadota</taxon>
        <taxon>Gammaproteobacteria</taxon>
        <taxon>Oceanospirillales</taxon>
        <taxon>Oceanospirillaceae</taxon>
        <taxon>Marinomonas</taxon>
    </lineage>
</organism>
<dbReference type="InterPro" id="IPR004090">
    <property type="entry name" value="Chemotax_Me-accpt_rcpt"/>
</dbReference>
<accession>A0ABU9G377</accession>
<dbReference type="RefSeq" id="WP_341566806.1">
    <property type="nucleotide sequence ID" value="NZ_JBAKAR010000004.1"/>
</dbReference>
<comment type="subcellular location">
    <subcellularLocation>
        <location evidence="1">Cell membrane</location>
        <topology evidence="1">Multi-pass membrane protein</topology>
    </subcellularLocation>
</comment>
<dbReference type="InterPro" id="IPR033480">
    <property type="entry name" value="sCache_2"/>
</dbReference>
<feature type="coiled-coil region" evidence="9">
    <location>
        <begin position="524"/>
        <end position="551"/>
    </location>
</feature>
<keyword evidence="3 10" id="KW-0812">Transmembrane</keyword>
<dbReference type="PRINTS" id="PR00260">
    <property type="entry name" value="CHEMTRNSDUCR"/>
</dbReference>
<feature type="transmembrane region" description="Helical" evidence="10">
    <location>
        <begin position="203"/>
        <end position="223"/>
    </location>
</feature>
<dbReference type="Proteomes" id="UP001379949">
    <property type="component" value="Unassembled WGS sequence"/>
</dbReference>
<dbReference type="SUPFAM" id="SSF58104">
    <property type="entry name" value="Methyl-accepting chemotaxis protein (MCP) signaling domain"/>
    <property type="match status" value="1"/>
</dbReference>
<evidence type="ECO:0000256" key="7">
    <source>
        <dbReference type="ARBA" id="ARBA00029447"/>
    </source>
</evidence>
<feature type="domain" description="Methyl-accepting transducer" evidence="11">
    <location>
        <begin position="285"/>
        <end position="521"/>
    </location>
</feature>
<feature type="coiled-coil region" evidence="9">
    <location>
        <begin position="335"/>
        <end position="362"/>
    </location>
</feature>
<gene>
    <name evidence="13" type="ORF">V6242_07255</name>
</gene>
<evidence type="ECO:0000259" key="11">
    <source>
        <dbReference type="PROSITE" id="PS50111"/>
    </source>
</evidence>
<reference evidence="13 14" key="1">
    <citation type="submission" date="2024-02" db="EMBL/GenBank/DDBJ databases">
        <title>Bacteria isolated from the canopy kelp, Nereocystis luetkeana.</title>
        <authorList>
            <person name="Pfister C.A."/>
            <person name="Younker I.T."/>
            <person name="Light S.H."/>
        </authorList>
    </citation>
    <scope>NUCLEOTIDE SEQUENCE [LARGE SCALE GENOMIC DNA]</scope>
    <source>
        <strain evidence="13 14">TI.4.07</strain>
    </source>
</reference>
<evidence type="ECO:0000313" key="13">
    <source>
        <dbReference type="EMBL" id="MEL0612937.1"/>
    </source>
</evidence>
<evidence type="ECO:0000256" key="8">
    <source>
        <dbReference type="PROSITE-ProRule" id="PRU00284"/>
    </source>
</evidence>
<dbReference type="PROSITE" id="PS50885">
    <property type="entry name" value="HAMP"/>
    <property type="match status" value="1"/>
</dbReference>
<keyword evidence="4 10" id="KW-1133">Transmembrane helix</keyword>
<keyword evidence="5 10" id="KW-0472">Membrane</keyword>
<evidence type="ECO:0000259" key="12">
    <source>
        <dbReference type="PROSITE" id="PS50885"/>
    </source>
</evidence>
<dbReference type="Pfam" id="PF08269">
    <property type="entry name" value="dCache_2"/>
    <property type="match status" value="1"/>
</dbReference>
<comment type="caution">
    <text evidence="13">The sequence shown here is derived from an EMBL/GenBank/DDBJ whole genome shotgun (WGS) entry which is preliminary data.</text>
</comment>
<dbReference type="InterPro" id="IPR003660">
    <property type="entry name" value="HAMP_dom"/>
</dbReference>
<protein>
    <submittedName>
        <fullName evidence="13">Methyl-accepting chemotaxis protein</fullName>
    </submittedName>
</protein>
<keyword evidence="2" id="KW-1003">Cell membrane</keyword>
<evidence type="ECO:0000256" key="5">
    <source>
        <dbReference type="ARBA" id="ARBA00023136"/>
    </source>
</evidence>
<dbReference type="Pfam" id="PF00015">
    <property type="entry name" value="MCPsignal"/>
    <property type="match status" value="1"/>
</dbReference>
<evidence type="ECO:0000256" key="2">
    <source>
        <dbReference type="ARBA" id="ARBA00022475"/>
    </source>
</evidence>
<name>A0ABU9G377_9GAMM</name>
<evidence type="ECO:0000256" key="1">
    <source>
        <dbReference type="ARBA" id="ARBA00004651"/>
    </source>
</evidence>
<evidence type="ECO:0000256" key="4">
    <source>
        <dbReference type="ARBA" id="ARBA00022989"/>
    </source>
</evidence>
<dbReference type="EMBL" id="JBAKAR010000004">
    <property type="protein sequence ID" value="MEL0612937.1"/>
    <property type="molecule type" value="Genomic_DNA"/>
</dbReference>
<dbReference type="InterPro" id="IPR004010">
    <property type="entry name" value="Double_Cache_2"/>
</dbReference>
<evidence type="ECO:0000256" key="10">
    <source>
        <dbReference type="SAM" id="Phobius"/>
    </source>
</evidence>
<dbReference type="InterPro" id="IPR004089">
    <property type="entry name" value="MCPsignal_dom"/>
</dbReference>
<feature type="domain" description="HAMP" evidence="12">
    <location>
        <begin position="226"/>
        <end position="280"/>
    </location>
</feature>
<proteinExistence type="inferred from homology"/>
<dbReference type="Gene3D" id="3.30.450.20">
    <property type="entry name" value="PAS domain"/>
    <property type="match status" value="1"/>
</dbReference>
<sequence length="557" mass="60493">MMLKSLKFRIYLLAFLPFFAIAIVSAVIQMSTLQSITNDVSDLTEKSTLDIEKTRLESVLNTALSIVQDDINKPGKEGMQDALNVLNKVKFDNGQGYLYAYDTNGVRVMHGAGAPLGGNFWNAKDKKGHYFIQDIVNSAVKGDGFSTFYFPKPGAKEASEKFGYAVYISKWDIVVGSGFYIDSTDKIISGIQSSINNIKDNSLISALLVLAAVFVVVIFCVLFSSRSILTPLFTLGASVKGLASGQGDLTKALPSSSIDILNDIANDFNTFLSSMATDIKTLKHSSEELHTISMTANQQRTQREQVSAKQIDETNMVATAVEEMASNSIQIADIAENTKHSAENVEMEIQEVVKQVQFSSEQLNELSRVLSNVEQSVKVVGANVEEINSALAVIEGISEQTNLLALNAAIEAARAGEQGRGFAVVADEVRGLAQRTQHSTVEIKDILEKLQTSSVKTMDEMYGSTEQRNKVVESMAKINGIIDSSTDSIKNLTLMNVQVATSANEQSQVANSIAKNISGIAELAENIGNDSAKTAEQMNKLEQQAEMIKNITAKFNT</sequence>
<dbReference type="PANTHER" id="PTHR32089:SF112">
    <property type="entry name" value="LYSOZYME-LIKE PROTEIN-RELATED"/>
    <property type="match status" value="1"/>
</dbReference>
<comment type="similarity">
    <text evidence="7">Belongs to the methyl-accepting chemotaxis (MCP) protein family.</text>
</comment>
<dbReference type="PROSITE" id="PS50111">
    <property type="entry name" value="CHEMOTAXIS_TRANSDUC_2"/>
    <property type="match status" value="1"/>
</dbReference>
<evidence type="ECO:0000256" key="9">
    <source>
        <dbReference type="SAM" id="Coils"/>
    </source>
</evidence>
<evidence type="ECO:0000256" key="3">
    <source>
        <dbReference type="ARBA" id="ARBA00022692"/>
    </source>
</evidence>
<dbReference type="CDD" id="cd11386">
    <property type="entry name" value="MCP_signal"/>
    <property type="match status" value="1"/>
</dbReference>
<evidence type="ECO:0000256" key="6">
    <source>
        <dbReference type="ARBA" id="ARBA00023224"/>
    </source>
</evidence>